<dbReference type="InterPro" id="IPR052058">
    <property type="entry name" value="Alcohol_O-acetyltransferase"/>
</dbReference>
<dbReference type="PANTHER" id="PTHR28037">
    <property type="entry name" value="ALCOHOL O-ACETYLTRANSFERASE 1-RELATED"/>
    <property type="match status" value="1"/>
</dbReference>
<organism evidence="1 2">
    <name type="scientific">Phialocephala subalpina</name>
    <dbReference type="NCBI Taxonomy" id="576137"/>
    <lineage>
        <taxon>Eukaryota</taxon>
        <taxon>Fungi</taxon>
        <taxon>Dikarya</taxon>
        <taxon>Ascomycota</taxon>
        <taxon>Pezizomycotina</taxon>
        <taxon>Leotiomycetes</taxon>
        <taxon>Helotiales</taxon>
        <taxon>Mollisiaceae</taxon>
        <taxon>Phialocephala</taxon>
        <taxon>Phialocephala fortinii species complex</taxon>
    </lineage>
</organism>
<dbReference type="Proteomes" id="UP000184330">
    <property type="component" value="Unassembled WGS sequence"/>
</dbReference>
<dbReference type="STRING" id="576137.A0A1L7WD27"/>
<dbReference type="PANTHER" id="PTHR28037:SF1">
    <property type="entry name" value="ALCOHOL O-ACETYLTRANSFERASE 1-RELATED"/>
    <property type="match status" value="1"/>
</dbReference>
<keyword evidence="2" id="KW-1185">Reference proteome</keyword>
<proteinExistence type="predicted"/>
<protein>
    <submittedName>
        <fullName evidence="1">Uncharacterized protein</fullName>
    </submittedName>
</protein>
<dbReference type="OrthoDB" id="2150604at2759"/>
<name>A0A1L7WD27_9HELO</name>
<dbReference type="EMBL" id="FJOG01000001">
    <property type="protein sequence ID" value="CZR50676.1"/>
    <property type="molecule type" value="Genomic_DNA"/>
</dbReference>
<dbReference type="AlphaFoldDB" id="A0A1L7WD27"/>
<evidence type="ECO:0000313" key="1">
    <source>
        <dbReference type="EMBL" id="CZR50676.1"/>
    </source>
</evidence>
<dbReference type="GO" id="GO:0008080">
    <property type="term" value="F:N-acetyltransferase activity"/>
    <property type="evidence" value="ECO:0007669"/>
    <property type="project" value="TreeGrafter"/>
</dbReference>
<sequence>MPAWKLKILKHEKKVAEDGSQREIGADWPYVVLATIPRPLYTEDFLPTLSSPQTTEPLSKTTEPPLTTITPTQPYGFTHPFLISKHSFTSRVTFLTIPSSSVPGILHTTRKLNTTLTSLIHALITLFLSVFCSSHSRPILNRKLKINTELSQIPSHGPSALLSIIKIPDLEKYCEESILTPRCYTYELSNIGVVDMPTFAKGSEIRLEKLIFTQCGMPAGPAVACNGVSIKGGPLVLSLTWQEGAIGEDVVAGLREYLERRLIDFDKRS</sequence>
<accession>A0A1L7WD27</accession>
<gene>
    <name evidence="1" type="ORF">PAC_00550</name>
</gene>
<evidence type="ECO:0000313" key="2">
    <source>
        <dbReference type="Proteomes" id="UP000184330"/>
    </source>
</evidence>
<reference evidence="1 2" key="1">
    <citation type="submission" date="2016-03" db="EMBL/GenBank/DDBJ databases">
        <authorList>
            <person name="Ploux O."/>
        </authorList>
    </citation>
    <scope>NUCLEOTIDE SEQUENCE [LARGE SCALE GENOMIC DNA]</scope>
    <source>
        <strain evidence="1 2">UAMH 11012</strain>
    </source>
</reference>